<evidence type="ECO:0000313" key="5">
    <source>
        <dbReference type="EMBL" id="MBE7525167.1"/>
    </source>
</evidence>
<evidence type="ECO:0000256" key="2">
    <source>
        <dbReference type="SAM" id="SignalP"/>
    </source>
</evidence>
<protein>
    <submittedName>
        <fullName evidence="5">DUF2207 domain-containing protein</fullName>
    </submittedName>
</protein>
<name>A0A928TRW3_UNCKA</name>
<evidence type="ECO:0000313" key="6">
    <source>
        <dbReference type="Proteomes" id="UP000710385"/>
    </source>
</evidence>
<feature type="chain" id="PRO_5037140996" evidence="2">
    <location>
        <begin position="25"/>
        <end position="569"/>
    </location>
</feature>
<sequence length="569" mass="62313">MNIRRLFLLLPLFAALFSPMAARAASETIRDFQVTAAVEADRTLTVTERITYDFGDNERHGIYRIIPTAYERYGGKYNLLLEATKVLQDGKPAQVKEEHPSGNLKLRIGDPDAYVTGVHVYTITYRTNRAINFFDGEGELYWNVTGNGWEIPIERASVQVTGPKGYDATSASTTCFTGVYGSTEQACSMNAAGDTVAFSSTRLLAPAEGLTIALRFPKGIIAEPTRAEIIWQIVADNGVLFVPVFVLFFMFFRWRKRGKEPDGRGTIVPQYEPPHGLSPMEMTGLMRQDIPHEGITATLLDLARKGYLKIEFGEEKRLFKNKQTYAFVRKINPPEHAPSFERELFDGIFGDGEDRVELEDLKGSFYKDIQKAKDQAFESLRDKDLFGESPGKVRGAYFIAGGAVAAIPMLLSSFYGFSAIAFASFILSGAIIAGFGWFMPQKTTKGAEALEEVEGFKWFLSVTEKDRMSFHNAPKLKPETFHAYLPYAIAFGVEREWAEQFKGMQIPEPEYATGYGAWNAAVFANSMHALDAQAASAAYAAPSSAGSGGSGFGGGGSGGGFGGGGGGSW</sequence>
<dbReference type="Proteomes" id="UP000710385">
    <property type="component" value="Unassembled WGS sequence"/>
</dbReference>
<feature type="transmembrane region" description="Helical" evidence="1">
    <location>
        <begin position="229"/>
        <end position="252"/>
    </location>
</feature>
<dbReference type="EMBL" id="JABTTY010000001">
    <property type="protein sequence ID" value="MBE7525167.1"/>
    <property type="molecule type" value="Genomic_DNA"/>
</dbReference>
<feature type="domain" description="Predicted membrane protein YciQ-like C-terminal" evidence="4">
    <location>
        <begin position="269"/>
        <end position="501"/>
    </location>
</feature>
<proteinExistence type="predicted"/>
<comment type="caution">
    <text evidence="5">The sequence shown here is derived from an EMBL/GenBank/DDBJ whole genome shotgun (WGS) entry which is preliminary data.</text>
</comment>
<keyword evidence="1" id="KW-0812">Transmembrane</keyword>
<dbReference type="InterPro" id="IPR018702">
    <property type="entry name" value="DUF2207"/>
</dbReference>
<dbReference type="AlphaFoldDB" id="A0A928TRW3"/>
<organism evidence="5 6">
    <name type="scientific">candidate division WWE3 bacterium</name>
    <dbReference type="NCBI Taxonomy" id="2053526"/>
    <lineage>
        <taxon>Bacteria</taxon>
        <taxon>Katanobacteria</taxon>
    </lineage>
</organism>
<dbReference type="InterPro" id="IPR048389">
    <property type="entry name" value="YciQ-like_C"/>
</dbReference>
<gene>
    <name evidence="5" type="ORF">HS096_02120</name>
</gene>
<keyword evidence="1" id="KW-1133">Transmembrane helix</keyword>
<evidence type="ECO:0000259" key="4">
    <source>
        <dbReference type="Pfam" id="PF20990"/>
    </source>
</evidence>
<dbReference type="Pfam" id="PF20990">
    <property type="entry name" value="DUF2207_C"/>
    <property type="match status" value="1"/>
</dbReference>
<feature type="signal peptide" evidence="2">
    <location>
        <begin position="1"/>
        <end position="24"/>
    </location>
</feature>
<dbReference type="Pfam" id="PF09972">
    <property type="entry name" value="DUF2207"/>
    <property type="match status" value="1"/>
</dbReference>
<accession>A0A928TRW3</accession>
<evidence type="ECO:0000259" key="3">
    <source>
        <dbReference type="Pfam" id="PF09972"/>
    </source>
</evidence>
<feature type="transmembrane region" description="Helical" evidence="1">
    <location>
        <begin position="417"/>
        <end position="438"/>
    </location>
</feature>
<evidence type="ECO:0000256" key="1">
    <source>
        <dbReference type="SAM" id="Phobius"/>
    </source>
</evidence>
<feature type="transmembrane region" description="Helical" evidence="1">
    <location>
        <begin position="395"/>
        <end position="411"/>
    </location>
</feature>
<keyword evidence="2" id="KW-0732">Signal</keyword>
<keyword evidence="1" id="KW-0472">Membrane</keyword>
<reference evidence="5" key="1">
    <citation type="submission" date="2020-05" db="EMBL/GenBank/DDBJ databases">
        <title>High-Quality Genomes of Partial-Nitritation/Anammox System by Hierarchical Clustering Based Hybrid Assembly.</title>
        <authorList>
            <person name="Liu L."/>
            <person name="Wang Y."/>
            <person name="Che Y."/>
            <person name="Chen Y."/>
            <person name="Xia Y."/>
            <person name="Luo R."/>
            <person name="Cheng S.H."/>
            <person name="Zheng C."/>
            <person name="Zhang T."/>
        </authorList>
    </citation>
    <scope>NUCLEOTIDE SEQUENCE</scope>
    <source>
        <strain evidence="5">H1_PAT1</strain>
    </source>
</reference>
<feature type="domain" description="DUF2207" evidence="3">
    <location>
        <begin position="28"/>
        <end position="215"/>
    </location>
</feature>